<dbReference type="EMBL" id="MK072543">
    <property type="protein sequence ID" value="AYV87221.1"/>
    <property type="molecule type" value="Genomic_DNA"/>
</dbReference>
<dbReference type="Gene3D" id="3.40.50.2000">
    <property type="entry name" value="Glycogen Phosphorylase B"/>
    <property type="match status" value="1"/>
</dbReference>
<accession>A0A3G5AKD6</accession>
<gene>
    <name evidence="1" type="ORF">Sylvanvirus37_6</name>
</gene>
<protein>
    <submittedName>
        <fullName evidence="1">Uncharacterized protein</fullName>
    </submittedName>
</protein>
<dbReference type="SUPFAM" id="SSF53756">
    <property type="entry name" value="UDP-Glycosyltransferase/glycogen phosphorylase"/>
    <property type="match status" value="1"/>
</dbReference>
<sequence>MQEALHNHVPVFVIPWFGDQHVTAQLVVKYDIGKAFEMTG</sequence>
<proteinExistence type="predicted"/>
<name>A0A3G5AKD6_9VIRU</name>
<evidence type="ECO:0000313" key="1">
    <source>
        <dbReference type="EMBL" id="AYV87221.1"/>
    </source>
</evidence>
<reference evidence="1" key="1">
    <citation type="submission" date="2018-10" db="EMBL/GenBank/DDBJ databases">
        <title>Hidden diversity of soil giant viruses.</title>
        <authorList>
            <person name="Schulz F."/>
            <person name="Alteio L."/>
            <person name="Goudeau D."/>
            <person name="Ryan E.M."/>
            <person name="Malmstrom R.R."/>
            <person name="Blanchard J."/>
            <person name="Woyke T."/>
        </authorList>
    </citation>
    <scope>NUCLEOTIDE SEQUENCE</scope>
    <source>
        <strain evidence="1">SYV1</strain>
    </source>
</reference>
<organism evidence="1">
    <name type="scientific">Sylvanvirus sp</name>
    <dbReference type="NCBI Taxonomy" id="2487774"/>
    <lineage>
        <taxon>Viruses</taxon>
    </lineage>
</organism>
<feature type="non-terminal residue" evidence="1">
    <location>
        <position position="40"/>
    </location>
</feature>